<keyword evidence="8" id="KW-1185">Reference proteome</keyword>
<feature type="region of interest" description="Disordered" evidence="2">
    <location>
        <begin position="66"/>
        <end position="85"/>
    </location>
</feature>
<dbReference type="RefSeq" id="WP_096920402.1">
    <property type="nucleotide sequence ID" value="NZ_CP029487.1"/>
</dbReference>
<dbReference type="KEGG" id="emt:CPZ25_008085"/>
<evidence type="ECO:0000313" key="7">
    <source>
        <dbReference type="EMBL" id="QCT71289.1"/>
    </source>
</evidence>
<feature type="domain" description="Peptidase C1A papain C-terminal" evidence="6">
    <location>
        <begin position="705"/>
        <end position="985"/>
    </location>
</feature>
<dbReference type="GO" id="GO:0006508">
    <property type="term" value="P:proteolysis"/>
    <property type="evidence" value="ECO:0007669"/>
    <property type="project" value="InterPro"/>
</dbReference>
<comment type="similarity">
    <text evidence="1">Belongs to the peptidase C1 family.</text>
</comment>
<reference evidence="7 8" key="1">
    <citation type="submission" date="2018-05" db="EMBL/GenBank/DDBJ databases">
        <title>Genome comparison of Eubacterium sp.</title>
        <authorList>
            <person name="Feng Y."/>
            <person name="Sanchez-Andrea I."/>
            <person name="Stams A.J.M."/>
            <person name="De Vos W.M."/>
        </authorList>
    </citation>
    <scope>NUCLEOTIDE SEQUENCE [LARGE SCALE GENOMIC DNA]</scope>
    <source>
        <strain evidence="7 8">YI</strain>
    </source>
</reference>
<dbReference type="Gene3D" id="3.90.70.10">
    <property type="entry name" value="Cysteine proteinases"/>
    <property type="match status" value="1"/>
</dbReference>
<dbReference type="EMBL" id="CP029487">
    <property type="protein sequence ID" value="QCT71289.1"/>
    <property type="molecule type" value="Genomic_DNA"/>
</dbReference>
<dbReference type="InterPro" id="IPR013128">
    <property type="entry name" value="Peptidase_C1A"/>
</dbReference>
<dbReference type="SUPFAM" id="SSF89260">
    <property type="entry name" value="Collagen-binding domain"/>
    <property type="match status" value="1"/>
</dbReference>
<dbReference type="Gene3D" id="2.40.50.170">
    <property type="entry name" value="Cysteine proteinases. Chain C"/>
    <property type="match status" value="1"/>
</dbReference>
<organism evidence="7 8">
    <name type="scientific">Eubacterium maltosivorans</name>
    <dbReference type="NCBI Taxonomy" id="2041044"/>
    <lineage>
        <taxon>Bacteria</taxon>
        <taxon>Bacillati</taxon>
        <taxon>Bacillota</taxon>
        <taxon>Clostridia</taxon>
        <taxon>Eubacteriales</taxon>
        <taxon>Eubacteriaceae</taxon>
        <taxon>Eubacterium</taxon>
    </lineage>
</organism>
<dbReference type="InterPro" id="IPR003343">
    <property type="entry name" value="Big_2"/>
</dbReference>
<feature type="domain" description="BIG2" evidence="5">
    <location>
        <begin position="1363"/>
        <end position="1440"/>
    </location>
</feature>
<dbReference type="InterPro" id="IPR000169">
    <property type="entry name" value="Pept_cys_AS"/>
</dbReference>
<dbReference type="Pfam" id="PF00112">
    <property type="entry name" value="Peptidase_C1"/>
    <property type="match status" value="2"/>
</dbReference>
<dbReference type="SMART" id="SM00645">
    <property type="entry name" value="Pept_C1"/>
    <property type="match status" value="1"/>
</dbReference>
<dbReference type="InterPro" id="IPR059177">
    <property type="entry name" value="GH29D-like_dom"/>
</dbReference>
<evidence type="ECO:0000256" key="2">
    <source>
        <dbReference type="SAM" id="MobiDB-lite"/>
    </source>
</evidence>
<dbReference type="Gene3D" id="2.60.40.1080">
    <property type="match status" value="1"/>
</dbReference>
<dbReference type="Pfam" id="PF13290">
    <property type="entry name" value="CHB_HEX_C_1"/>
    <property type="match status" value="1"/>
</dbReference>
<feature type="chain" id="PRO_5020770099" description="Peptidase C1A papain C-terminal domain-containing protein" evidence="4">
    <location>
        <begin position="27"/>
        <end position="1489"/>
    </location>
</feature>
<dbReference type="InterPro" id="IPR038765">
    <property type="entry name" value="Papain-like_cys_pep_sf"/>
</dbReference>
<evidence type="ECO:0000259" key="5">
    <source>
        <dbReference type="SMART" id="SM00635"/>
    </source>
</evidence>
<evidence type="ECO:0000256" key="1">
    <source>
        <dbReference type="ARBA" id="ARBA00008455"/>
    </source>
</evidence>
<evidence type="ECO:0000256" key="3">
    <source>
        <dbReference type="SAM" id="Phobius"/>
    </source>
</evidence>
<dbReference type="Proteomes" id="UP000218387">
    <property type="component" value="Chromosome"/>
</dbReference>
<keyword evidence="3" id="KW-1133">Transmembrane helix</keyword>
<dbReference type="Pfam" id="PF02368">
    <property type="entry name" value="Big_2"/>
    <property type="match status" value="1"/>
</dbReference>
<accession>A0A4P9C711</accession>
<evidence type="ECO:0008006" key="9">
    <source>
        <dbReference type="Google" id="ProtNLM"/>
    </source>
</evidence>
<keyword evidence="3" id="KW-0472">Membrane</keyword>
<dbReference type="PANTHER" id="PTHR12411">
    <property type="entry name" value="CYSTEINE PROTEASE FAMILY C1-RELATED"/>
    <property type="match status" value="1"/>
</dbReference>
<dbReference type="InterPro" id="IPR026876">
    <property type="entry name" value="Fn3_assoc_repeat"/>
</dbReference>
<evidence type="ECO:0000313" key="8">
    <source>
        <dbReference type="Proteomes" id="UP000218387"/>
    </source>
</evidence>
<name>A0A4P9C711_EUBML</name>
<dbReference type="InterPro" id="IPR040528">
    <property type="entry name" value="Lectin-like"/>
</dbReference>
<dbReference type="SUPFAM" id="SSF49373">
    <property type="entry name" value="Invasin/intimin cell-adhesion fragments"/>
    <property type="match status" value="1"/>
</dbReference>
<dbReference type="SMART" id="SM00635">
    <property type="entry name" value="BID_2"/>
    <property type="match status" value="1"/>
</dbReference>
<gene>
    <name evidence="7" type="ORF">CPZ25_008085</name>
</gene>
<keyword evidence="4" id="KW-0732">Signal</keyword>
<evidence type="ECO:0000256" key="4">
    <source>
        <dbReference type="SAM" id="SignalP"/>
    </source>
</evidence>
<dbReference type="PROSITE" id="PS00139">
    <property type="entry name" value="THIOL_PROTEASE_CYS"/>
    <property type="match status" value="1"/>
</dbReference>
<sequence length="1489" mass="157510">MKYKKYRQRVLVTLLLALLLGTPVLAQQSAAVDLEGPDYTGNVMMSENLKLDIESDDDLPVTQATGIPATPAGSPGLDINAGGTAEGEAAAGGRCLTPYLNQENLPALNQTPRLRNAPATAYKVGDTKTFYSDYYNGEPGNFNAEVAAVGETCTIWRDTANRDQLTDAQAQVFAETIDKQIHDQLENAFGSWDSVDVDNDGKTAFVFYPMSYAGFFYAADLLPAGTEYATGNAMDMLNMSSSSSASTEVMMSTLAHELQHLINYAQTGGNSDSWLNETFSQSAIAIAGLANATTVYEVPTLIRWANTNGSTYPFIFKNWYVPSGSNSSVPYGSWYLFGRYLAHQTRGYEGGGDAIYKTILSANSQEDGYKSSTIGDLEKALRDMGYMGEGKTVADMNALITNYNLALYLREASGVYCLNGGADSDVNNVDGVEVGRIFAIRSALKALPGGGAASFSMSPADATTPTAYGDNVRFAGITTEVLSGVTATPGEEKYTIYGTDVTLSTNDENARIYYTTDGSDPLTKGREYTAPIVLNQSADIRACTVNADGSNYSPTSSWSYTVVPAPVKANVVSGWVQKGTEIALSCDTQDAQIRYTTDGTDPSADNGSVYSAPIKIEETTTLKVMSLLPDAEGVQPGNVYTYTYETGEGEGDRYEPNDSVTAATAVSFPGRLEATLHNSGDVDVYAFELGNSANLNLTLTPPDGVSYSLTLCDGTGNTLAQSAIKGKSQSIRYAAAPGRYLLKVASLEDSFSQTQPYTLSLTKELDKDAVSSLDLSEMNMLTAMSDKSSTGSGYAWDLGPNGGGHFLMSMAYLSHWSGPVTEAAHPYSDQGPYNYKDKSDEAQYHVQNALYLPNSDRANAVDNLKNAVYSYGAADIYIQSANAYWTSDSQNLYVDSSYAYPIEKADGGHIVTVVGWDDDYSRKNFTGNPAAAETAGYTNVTIPMPEHDGAFIVKNSWGDQAGDEGYFYLSYEDAYCMMNNPTVFMADELPDNYNRQYMNDPWGTVSFINSSAAFTTTEVFKGAGSGDELLKAVSFVTGDANTRYEISVTQNGQTQKVAEGVKKYAGFYTEALNQAIRIPQGGSFAVNVRLEAQEPGGSASIGIASNVQNATSGIEPAEGVSFISQNGQTVDYGAQGVFFNIRAYTCDVNSSSYKESVSTATAAKGVLPEDTEMVDSLPEVRINDISLGGQDTASVNGALTASLDGANGAQTPVQSLPAKFDLRETGTLTPVRNQGNLGSCWTFAATACVENNISRNGGFAVDHPTGLSLSDSEKALLLTADAPEQSLSLKASLLGSESPASARINWSVSGDVDSVRLDNTVSMNGETVPVLTALKPGVVTVTAASDADMTVTASCVVTITSQGVESMTLSPDKMTLTKGETGQLSAETSPADAVDKTILWQSDHPEIASVDENGLVTAISGGKAVITAKAGTAVATAEVTVKGAPAVNPGSDSPKTGVMADSTLSAAVCAGLLALCLAGSVLAGRRKEG</sequence>
<dbReference type="CDD" id="cd02619">
    <property type="entry name" value="Peptidase_C1"/>
    <property type="match status" value="1"/>
</dbReference>
<keyword evidence="3" id="KW-0812">Transmembrane</keyword>
<dbReference type="Pfam" id="PF13287">
    <property type="entry name" value="Fn3_assoc"/>
    <property type="match status" value="1"/>
</dbReference>
<evidence type="ECO:0000259" key="6">
    <source>
        <dbReference type="SMART" id="SM00645"/>
    </source>
</evidence>
<dbReference type="Gene3D" id="2.60.120.380">
    <property type="match status" value="1"/>
</dbReference>
<dbReference type="GO" id="GO:0008234">
    <property type="term" value="F:cysteine-type peptidase activity"/>
    <property type="evidence" value="ECO:0007669"/>
    <property type="project" value="InterPro"/>
</dbReference>
<proteinExistence type="inferred from homology"/>
<feature type="transmembrane region" description="Helical" evidence="3">
    <location>
        <begin position="1464"/>
        <end position="1484"/>
    </location>
</feature>
<dbReference type="InterPro" id="IPR000668">
    <property type="entry name" value="Peptidase_C1A_C"/>
</dbReference>
<dbReference type="Pfam" id="PF18560">
    <property type="entry name" value="Lectin_like"/>
    <property type="match status" value="1"/>
</dbReference>
<protein>
    <recommendedName>
        <fullName evidence="9">Peptidase C1A papain C-terminal domain-containing protein</fullName>
    </recommendedName>
</protein>
<dbReference type="SUPFAM" id="SSF54001">
    <property type="entry name" value="Cysteine proteinases"/>
    <property type="match status" value="2"/>
</dbReference>
<feature type="signal peptide" evidence="4">
    <location>
        <begin position="1"/>
        <end position="26"/>
    </location>
</feature>
<dbReference type="InterPro" id="IPR008964">
    <property type="entry name" value="Invasin/intimin_cell_adhesion"/>
</dbReference>